<dbReference type="PANTHER" id="PTHR48027">
    <property type="entry name" value="HETEROGENEOUS NUCLEAR RIBONUCLEOPROTEIN 87F-RELATED"/>
    <property type="match status" value="1"/>
</dbReference>
<feature type="domain" description="RRM" evidence="3">
    <location>
        <begin position="25"/>
        <end position="114"/>
    </location>
</feature>
<evidence type="ECO:0000256" key="2">
    <source>
        <dbReference type="PROSITE-ProRule" id="PRU00176"/>
    </source>
</evidence>
<protein>
    <recommendedName>
        <fullName evidence="3">RRM domain-containing protein</fullName>
    </recommendedName>
</protein>
<dbReference type="Gene3D" id="3.30.70.330">
    <property type="match status" value="1"/>
</dbReference>
<dbReference type="OrthoDB" id="5850064at2759"/>
<dbReference type="InterPro" id="IPR000504">
    <property type="entry name" value="RRM_dom"/>
</dbReference>
<dbReference type="InterPro" id="IPR012677">
    <property type="entry name" value="Nucleotide-bd_a/b_plait_sf"/>
</dbReference>
<evidence type="ECO:0000259" key="3">
    <source>
        <dbReference type="PROSITE" id="PS50102"/>
    </source>
</evidence>
<dbReference type="Pfam" id="PF00076">
    <property type="entry name" value="RRM_1"/>
    <property type="match status" value="1"/>
</dbReference>
<name>A0A8S1EAD7_9PELO</name>
<comment type="caution">
    <text evidence="4">The sequence shown here is derived from an EMBL/GenBank/DDBJ whole genome shotgun (WGS) entry which is preliminary data.</text>
</comment>
<gene>
    <name evidence="4" type="ORF">CBOVIS_LOCUS48</name>
</gene>
<organism evidence="4 5">
    <name type="scientific">Caenorhabditis bovis</name>
    <dbReference type="NCBI Taxonomy" id="2654633"/>
    <lineage>
        <taxon>Eukaryota</taxon>
        <taxon>Metazoa</taxon>
        <taxon>Ecdysozoa</taxon>
        <taxon>Nematoda</taxon>
        <taxon>Chromadorea</taxon>
        <taxon>Rhabditida</taxon>
        <taxon>Rhabditina</taxon>
        <taxon>Rhabditomorpha</taxon>
        <taxon>Rhabditoidea</taxon>
        <taxon>Rhabditidae</taxon>
        <taxon>Peloderinae</taxon>
        <taxon>Caenorhabditis</taxon>
    </lineage>
</organism>
<dbReference type="InterPro" id="IPR052462">
    <property type="entry name" value="SLIRP/GR-RBP-like"/>
</dbReference>
<dbReference type="GO" id="GO:0003723">
    <property type="term" value="F:RNA binding"/>
    <property type="evidence" value="ECO:0007669"/>
    <property type="project" value="UniProtKB-UniRule"/>
</dbReference>
<dbReference type="Proteomes" id="UP000494206">
    <property type="component" value="Unassembled WGS sequence"/>
</dbReference>
<reference evidence="4 5" key="1">
    <citation type="submission" date="2020-04" db="EMBL/GenBank/DDBJ databases">
        <authorList>
            <person name="Laetsch R D."/>
            <person name="Stevens L."/>
            <person name="Kumar S."/>
            <person name="Blaxter L. M."/>
        </authorList>
    </citation>
    <scope>NUCLEOTIDE SEQUENCE [LARGE SCALE GENOMIC DNA]</scope>
</reference>
<evidence type="ECO:0000256" key="1">
    <source>
        <dbReference type="ARBA" id="ARBA00022884"/>
    </source>
</evidence>
<dbReference type="AlphaFoldDB" id="A0A8S1EAD7"/>
<sequence>MRSISRGVTTNIKKLIESRPQTPGQTVYLTHVKWITGKNQLEQYFKRYGTVQSVNMFYDSVTGLHRGFASVTFDSRESANKAIEQRPHVIDGDRVDVEPYIPIISKNKKKDVIL</sequence>
<dbReference type="SUPFAM" id="SSF54928">
    <property type="entry name" value="RNA-binding domain, RBD"/>
    <property type="match status" value="1"/>
</dbReference>
<dbReference type="PROSITE" id="PS50102">
    <property type="entry name" value="RRM"/>
    <property type="match status" value="1"/>
</dbReference>
<accession>A0A8S1EAD7</accession>
<dbReference type="EMBL" id="CADEPM010000001">
    <property type="protein sequence ID" value="CAB3396503.1"/>
    <property type="molecule type" value="Genomic_DNA"/>
</dbReference>
<proteinExistence type="predicted"/>
<keyword evidence="5" id="KW-1185">Reference proteome</keyword>
<dbReference type="InterPro" id="IPR035979">
    <property type="entry name" value="RBD_domain_sf"/>
</dbReference>
<dbReference type="SMART" id="SM00360">
    <property type="entry name" value="RRM"/>
    <property type="match status" value="1"/>
</dbReference>
<keyword evidence="1 2" id="KW-0694">RNA-binding</keyword>
<evidence type="ECO:0000313" key="4">
    <source>
        <dbReference type="EMBL" id="CAB3396503.1"/>
    </source>
</evidence>
<evidence type="ECO:0000313" key="5">
    <source>
        <dbReference type="Proteomes" id="UP000494206"/>
    </source>
</evidence>